<reference evidence="7" key="1">
    <citation type="submission" date="2024-07" db="EMBL/GenBank/DDBJ databases">
        <title>Two chromosome-level genome assemblies of Korean endemic species Abeliophyllum distichum and Forsythia ovata (Oleaceae).</title>
        <authorList>
            <person name="Jang H."/>
        </authorList>
    </citation>
    <scope>NUCLEOTIDE SEQUENCE [LARGE SCALE GENOMIC DNA]</scope>
</reference>
<gene>
    <name evidence="6" type="ORF">Adt_15756</name>
</gene>
<dbReference type="InterPro" id="IPR015813">
    <property type="entry name" value="Pyrv/PenolPyrv_kinase-like_dom"/>
</dbReference>
<dbReference type="PANTHER" id="PTHR30502:SF0">
    <property type="entry name" value="PHOSPHOENOLPYRUVATE CARBOXYLASE FAMILY PROTEIN"/>
    <property type="match status" value="1"/>
</dbReference>
<dbReference type="Gene3D" id="3.20.20.60">
    <property type="entry name" value="Phosphoenolpyruvate-binding domains"/>
    <property type="match status" value="1"/>
</dbReference>
<evidence type="ECO:0000313" key="6">
    <source>
        <dbReference type="EMBL" id="KAL2519509.1"/>
    </source>
</evidence>
<comment type="similarity">
    <text evidence="1">Belongs to the HpcH/HpaI aldolase family.</text>
</comment>
<dbReference type="Pfam" id="PF03328">
    <property type="entry name" value="HpcH_HpaI"/>
    <property type="match status" value="1"/>
</dbReference>
<evidence type="ECO:0000256" key="4">
    <source>
        <dbReference type="SAM" id="MobiDB-lite"/>
    </source>
</evidence>
<protein>
    <submittedName>
        <fullName evidence="6">Phosphoenolpyruvate carboxylase family protein</fullName>
    </submittedName>
</protein>
<dbReference type="AlphaFoldDB" id="A0ABD1U3D6"/>
<dbReference type="InterPro" id="IPR005000">
    <property type="entry name" value="Aldolase/citrate-lyase_domain"/>
</dbReference>
<evidence type="ECO:0000256" key="3">
    <source>
        <dbReference type="ARBA" id="ARBA00023239"/>
    </source>
</evidence>
<evidence type="ECO:0000259" key="5">
    <source>
        <dbReference type="Pfam" id="PF03328"/>
    </source>
</evidence>
<dbReference type="PANTHER" id="PTHR30502">
    <property type="entry name" value="2-KETO-3-DEOXY-L-RHAMNONATE ALDOLASE"/>
    <property type="match status" value="1"/>
</dbReference>
<organism evidence="6 7">
    <name type="scientific">Abeliophyllum distichum</name>
    <dbReference type="NCBI Taxonomy" id="126358"/>
    <lineage>
        <taxon>Eukaryota</taxon>
        <taxon>Viridiplantae</taxon>
        <taxon>Streptophyta</taxon>
        <taxon>Embryophyta</taxon>
        <taxon>Tracheophyta</taxon>
        <taxon>Spermatophyta</taxon>
        <taxon>Magnoliopsida</taxon>
        <taxon>eudicotyledons</taxon>
        <taxon>Gunneridae</taxon>
        <taxon>Pentapetalae</taxon>
        <taxon>asterids</taxon>
        <taxon>lamiids</taxon>
        <taxon>Lamiales</taxon>
        <taxon>Oleaceae</taxon>
        <taxon>Forsythieae</taxon>
        <taxon>Abeliophyllum</taxon>
    </lineage>
</organism>
<name>A0ABD1U3D6_9LAMI</name>
<evidence type="ECO:0000256" key="1">
    <source>
        <dbReference type="ARBA" id="ARBA00005568"/>
    </source>
</evidence>
<keyword evidence="3" id="KW-0456">Lyase</keyword>
<proteinExistence type="inferred from homology"/>
<dbReference type="EMBL" id="JBFOLK010000004">
    <property type="protein sequence ID" value="KAL2519509.1"/>
    <property type="molecule type" value="Genomic_DNA"/>
</dbReference>
<sequence>MQSGKKTPPCPRDTTQLAKERKGKRSLTIGDCSATWAKKALDLGPQGIMFPMIDNRKSARTIVSYCRFLPNDVRDSAHTIVRASDYGINEGYLSNYKEALLLMCQMESEEGVKKIHDGAFNH</sequence>
<accession>A0ABD1U3D6</accession>
<dbReference type="Proteomes" id="UP001604336">
    <property type="component" value="Unassembled WGS sequence"/>
</dbReference>
<keyword evidence="2" id="KW-0479">Metal-binding</keyword>
<dbReference type="InterPro" id="IPR050251">
    <property type="entry name" value="HpcH-HpaI_aldolase"/>
</dbReference>
<feature type="region of interest" description="Disordered" evidence="4">
    <location>
        <begin position="1"/>
        <end position="22"/>
    </location>
</feature>
<feature type="domain" description="HpcH/HpaI aldolase/citrate lyase" evidence="5">
    <location>
        <begin position="31"/>
        <end position="117"/>
    </location>
</feature>
<keyword evidence="7" id="KW-1185">Reference proteome</keyword>
<evidence type="ECO:0000313" key="7">
    <source>
        <dbReference type="Proteomes" id="UP001604336"/>
    </source>
</evidence>
<dbReference type="SUPFAM" id="SSF51621">
    <property type="entry name" value="Phosphoenolpyruvate/pyruvate domain"/>
    <property type="match status" value="1"/>
</dbReference>
<dbReference type="InterPro" id="IPR040442">
    <property type="entry name" value="Pyrv_kinase-like_dom_sf"/>
</dbReference>
<evidence type="ECO:0000256" key="2">
    <source>
        <dbReference type="ARBA" id="ARBA00022723"/>
    </source>
</evidence>
<dbReference type="GO" id="GO:0016829">
    <property type="term" value="F:lyase activity"/>
    <property type="evidence" value="ECO:0007669"/>
    <property type="project" value="UniProtKB-KW"/>
</dbReference>
<comment type="caution">
    <text evidence="6">The sequence shown here is derived from an EMBL/GenBank/DDBJ whole genome shotgun (WGS) entry which is preliminary data.</text>
</comment>
<dbReference type="GO" id="GO:0046872">
    <property type="term" value="F:metal ion binding"/>
    <property type="evidence" value="ECO:0007669"/>
    <property type="project" value="UniProtKB-KW"/>
</dbReference>